<dbReference type="PANTHER" id="PTHR43283">
    <property type="entry name" value="BETA-LACTAMASE-RELATED"/>
    <property type="match status" value="1"/>
</dbReference>
<protein>
    <submittedName>
        <fullName evidence="2">Serine hydrolase</fullName>
    </submittedName>
</protein>
<comment type="caution">
    <text evidence="2">The sequence shown here is derived from an EMBL/GenBank/DDBJ whole genome shotgun (WGS) entry which is preliminary data.</text>
</comment>
<keyword evidence="2" id="KW-0378">Hydrolase</keyword>
<dbReference type="AlphaFoldDB" id="A0A6I4M538"/>
<dbReference type="EMBL" id="WBMS02000007">
    <property type="protein sequence ID" value="MWA00903.1"/>
    <property type="molecule type" value="Genomic_DNA"/>
</dbReference>
<reference evidence="2" key="1">
    <citation type="submission" date="2019-12" db="EMBL/GenBank/DDBJ databases">
        <title>Actinomadura physcomitrii sp. nov., a novel actinomycete isolated from moss [Physcomitrium sphaericum (Ludw) Fuernr].</title>
        <authorList>
            <person name="Zhuang X."/>
        </authorList>
    </citation>
    <scope>NUCLEOTIDE SEQUENCE [LARGE SCALE GENOMIC DNA]</scope>
    <source>
        <strain evidence="2">LD22</strain>
    </source>
</reference>
<accession>A0A6I4M538</accession>
<feature type="domain" description="Beta-lactamase-related" evidence="1">
    <location>
        <begin position="30"/>
        <end position="359"/>
    </location>
</feature>
<dbReference type="InterPro" id="IPR012338">
    <property type="entry name" value="Beta-lactam/transpept-like"/>
</dbReference>
<evidence type="ECO:0000313" key="3">
    <source>
        <dbReference type="Proteomes" id="UP000462055"/>
    </source>
</evidence>
<dbReference type="Proteomes" id="UP000462055">
    <property type="component" value="Unassembled WGS sequence"/>
</dbReference>
<evidence type="ECO:0000313" key="2">
    <source>
        <dbReference type="EMBL" id="MWA00903.1"/>
    </source>
</evidence>
<name>A0A6I4M538_9ACTN</name>
<dbReference type="SUPFAM" id="SSF56601">
    <property type="entry name" value="beta-lactamase/transpeptidase-like"/>
    <property type="match status" value="1"/>
</dbReference>
<proteinExistence type="predicted"/>
<evidence type="ECO:0000259" key="1">
    <source>
        <dbReference type="Pfam" id="PF00144"/>
    </source>
</evidence>
<dbReference type="RefSeq" id="WP_151593431.1">
    <property type="nucleotide sequence ID" value="NZ_WBMS02000007.1"/>
</dbReference>
<keyword evidence="3" id="KW-1185">Reference proteome</keyword>
<sequence length="375" mass="40152">MGYVTDRSLADAGTAGVDPAKLETLLRRVRLAVEDGPLPSAQVAVAKDGRLIAFETVGDADPGTRYILQSVGRSVVAGAAWKLLGEGLLRLDERIAEIIPEFAPNGKETVTVEHVLTHTAGFPFAPLGYPKMCDRRERLAAFGRWRLDHPPGTRFQFHLTSAAWLIAELVERRTGLPFARYLDERIVRPLGLSSIELGVPVERQAESVAPMIATDRRSEEDEVDPWGPWYLSNPEVLAAGEPSHALVGTAADVALFFQAMEHSDLWPAGAVAEGRRMRFAERPAGDGLYGGSDKRTGMGLFVTVAGPDAGSNLPATGSAALYGNSGAAYQLAFMDPESGLSFAWLCNGYPLSGYDQTSWGTALLAGVADLAADLC</sequence>
<organism evidence="2 3">
    <name type="scientific">Actinomadura physcomitrii</name>
    <dbReference type="NCBI Taxonomy" id="2650748"/>
    <lineage>
        <taxon>Bacteria</taxon>
        <taxon>Bacillati</taxon>
        <taxon>Actinomycetota</taxon>
        <taxon>Actinomycetes</taxon>
        <taxon>Streptosporangiales</taxon>
        <taxon>Thermomonosporaceae</taxon>
        <taxon>Actinomadura</taxon>
    </lineage>
</organism>
<dbReference type="InterPro" id="IPR050789">
    <property type="entry name" value="Diverse_Enzym_Activities"/>
</dbReference>
<dbReference type="Gene3D" id="3.40.710.10">
    <property type="entry name" value="DD-peptidase/beta-lactamase superfamily"/>
    <property type="match status" value="1"/>
</dbReference>
<dbReference type="InterPro" id="IPR001466">
    <property type="entry name" value="Beta-lactam-related"/>
</dbReference>
<gene>
    <name evidence="2" type="ORF">F8568_011015</name>
</gene>
<dbReference type="GO" id="GO:0016787">
    <property type="term" value="F:hydrolase activity"/>
    <property type="evidence" value="ECO:0007669"/>
    <property type="project" value="UniProtKB-KW"/>
</dbReference>
<dbReference type="Pfam" id="PF00144">
    <property type="entry name" value="Beta-lactamase"/>
    <property type="match status" value="1"/>
</dbReference>